<dbReference type="Pfam" id="PF03171">
    <property type="entry name" value="2OG-FeII_Oxy"/>
    <property type="match status" value="1"/>
</dbReference>
<proteinExistence type="predicted"/>
<feature type="region of interest" description="Disordered" evidence="1">
    <location>
        <begin position="124"/>
        <end position="144"/>
    </location>
</feature>
<dbReference type="SUPFAM" id="SSF51197">
    <property type="entry name" value="Clavaminate synthase-like"/>
    <property type="match status" value="1"/>
</dbReference>
<gene>
    <name evidence="3" type="ORF">A7U60_g2927</name>
</gene>
<comment type="caution">
    <text evidence="3">The sequence shown here is derived from an EMBL/GenBank/DDBJ whole genome shotgun (WGS) entry which is preliminary data.</text>
</comment>
<name>A0A9Q5NAA4_SANBA</name>
<evidence type="ECO:0000256" key="1">
    <source>
        <dbReference type="SAM" id="MobiDB-lite"/>
    </source>
</evidence>
<feature type="compositionally biased region" description="Low complexity" evidence="1">
    <location>
        <begin position="472"/>
        <end position="486"/>
    </location>
</feature>
<feature type="compositionally biased region" description="Low complexity" evidence="1">
    <location>
        <begin position="429"/>
        <end position="450"/>
    </location>
</feature>
<keyword evidence="4" id="KW-1185">Reference proteome</keyword>
<dbReference type="PANTHER" id="PTHR47990">
    <property type="entry name" value="2-OXOGLUTARATE (2OG) AND FE(II)-DEPENDENT OXYGENASE SUPERFAMILY PROTEIN-RELATED"/>
    <property type="match status" value="1"/>
</dbReference>
<dbReference type="OrthoDB" id="288590at2759"/>
<organism evidence="3 4">
    <name type="scientific">Sanghuangporus baumii</name>
    <name type="common">Phellinus baumii</name>
    <dbReference type="NCBI Taxonomy" id="108892"/>
    <lineage>
        <taxon>Eukaryota</taxon>
        <taxon>Fungi</taxon>
        <taxon>Dikarya</taxon>
        <taxon>Basidiomycota</taxon>
        <taxon>Agaricomycotina</taxon>
        <taxon>Agaricomycetes</taxon>
        <taxon>Hymenochaetales</taxon>
        <taxon>Hymenochaetaceae</taxon>
        <taxon>Sanghuangporus</taxon>
    </lineage>
</organism>
<accession>A0A9Q5NAA4</accession>
<feature type="domain" description="Fe2OG dioxygenase" evidence="2">
    <location>
        <begin position="210"/>
        <end position="370"/>
    </location>
</feature>
<dbReference type="Gene3D" id="2.60.120.330">
    <property type="entry name" value="B-lactam Antibiotic, Isopenicillin N Synthase, Chain"/>
    <property type="match status" value="2"/>
</dbReference>
<protein>
    <submittedName>
        <fullName evidence="3">Clavaminate synthase-like protein</fullName>
    </submittedName>
</protein>
<dbReference type="AlphaFoldDB" id="A0A9Q5NAA4"/>
<dbReference type="InterPro" id="IPR026992">
    <property type="entry name" value="DIOX_N"/>
</dbReference>
<dbReference type="Proteomes" id="UP000757232">
    <property type="component" value="Unassembled WGS sequence"/>
</dbReference>
<feature type="compositionally biased region" description="Basic and acidic residues" evidence="1">
    <location>
        <begin position="126"/>
        <end position="135"/>
    </location>
</feature>
<evidence type="ECO:0000313" key="3">
    <source>
        <dbReference type="EMBL" id="OCB89898.1"/>
    </source>
</evidence>
<reference evidence="3" key="1">
    <citation type="submission" date="2016-06" db="EMBL/GenBank/DDBJ databases">
        <title>Draft Genome sequence of the fungus Inonotus baumii.</title>
        <authorList>
            <person name="Zhu H."/>
            <person name="Lin W."/>
        </authorList>
    </citation>
    <scope>NUCLEOTIDE SEQUENCE</scope>
    <source>
        <strain evidence="3">821</strain>
    </source>
</reference>
<dbReference type="EMBL" id="LNZH02000146">
    <property type="protein sequence ID" value="OCB89898.1"/>
    <property type="molecule type" value="Genomic_DNA"/>
</dbReference>
<dbReference type="InterPro" id="IPR044861">
    <property type="entry name" value="IPNS-like_FE2OG_OXY"/>
</dbReference>
<dbReference type="InterPro" id="IPR050231">
    <property type="entry name" value="Iron_ascorbate_oxido_reductase"/>
</dbReference>
<dbReference type="PROSITE" id="PS51471">
    <property type="entry name" value="FE2OG_OXY"/>
    <property type="match status" value="1"/>
</dbReference>
<dbReference type="Pfam" id="PF14226">
    <property type="entry name" value="DIOX_N"/>
    <property type="match status" value="1"/>
</dbReference>
<evidence type="ECO:0000313" key="4">
    <source>
        <dbReference type="Proteomes" id="UP000757232"/>
    </source>
</evidence>
<dbReference type="InterPro" id="IPR005123">
    <property type="entry name" value="Oxoglu/Fe-dep_dioxygenase_dom"/>
</dbReference>
<feature type="region of interest" description="Disordered" evidence="1">
    <location>
        <begin position="428"/>
        <end position="509"/>
    </location>
</feature>
<sequence>MPSSSYSPAHFKLRTLPIIDIAPWVAPVSARVRGHNGGRRSTAAALHAACLTYGFFYLDISSYIEKEEMEELSELARRFFALPQDEKDKIGLANQDGARGYQRLKENVTNGKADNHEGIDFYAPVERPDKNKPLHGENQWPSDEDVPGFQEKYESWVEKMKKLGMIDVGKYERWVEKMKKLGMIVMEAMSVGLGMTTEEWLALKGKVDNSFWVMRVIGYPPLPNDFDGFSCGAHRDYGCLTFLFADPTPNALQVFLPQTGILDDAATTPVPATSTTNLAPSAASALIGGVEPSDRPRQPMNTEKDSEVTLDEANGEEGVWINADPLPGCVVCNIGEMWEIWTNGLYKSTLHRVVHTGSNYRVSIPFFFEPNFDAQVAPLAAALRLQKDSIQPAYAYQPHTPHIPYPHCHHNQGESAATLAQRLKELASADRLSAPSSSASSDSSSVYSVPVKNGKDSSTGSGGEDADSDKATTGSMSVRSSLSTVSNGTQGTGKTKPHSPRTPYTPISHTHVEYKPISVEKHYEPVVYGEFLMKKVGNNFATGKGKYD</sequence>
<dbReference type="InterPro" id="IPR027443">
    <property type="entry name" value="IPNS-like_sf"/>
</dbReference>
<evidence type="ECO:0000259" key="2">
    <source>
        <dbReference type="PROSITE" id="PS51471"/>
    </source>
</evidence>